<keyword evidence="4" id="KW-1185">Reference proteome</keyword>
<feature type="signal peptide" evidence="2">
    <location>
        <begin position="1"/>
        <end position="27"/>
    </location>
</feature>
<accession>A0ABU1V642</accession>
<dbReference type="RefSeq" id="WP_204731807.1">
    <property type="nucleotide sequence ID" value="NZ_JAVDWE010000001.1"/>
</dbReference>
<dbReference type="PANTHER" id="PTHR42928">
    <property type="entry name" value="TRICARBOXYLATE-BINDING PROTEIN"/>
    <property type="match status" value="1"/>
</dbReference>
<dbReference type="SUPFAM" id="SSF53850">
    <property type="entry name" value="Periplasmic binding protein-like II"/>
    <property type="match status" value="1"/>
</dbReference>
<dbReference type="Pfam" id="PF03401">
    <property type="entry name" value="TctC"/>
    <property type="match status" value="1"/>
</dbReference>
<comment type="similarity">
    <text evidence="1">Belongs to the UPF0065 (bug) family.</text>
</comment>
<proteinExistence type="inferred from homology"/>
<name>A0ABU1V642_9BURK</name>
<gene>
    <name evidence="3" type="ORF">J2X09_000536</name>
</gene>
<organism evidence="3 4">
    <name type="scientific">Hydrogenophaga laconesensis</name>
    <dbReference type="NCBI Taxonomy" id="1805971"/>
    <lineage>
        <taxon>Bacteria</taxon>
        <taxon>Pseudomonadati</taxon>
        <taxon>Pseudomonadota</taxon>
        <taxon>Betaproteobacteria</taxon>
        <taxon>Burkholderiales</taxon>
        <taxon>Comamonadaceae</taxon>
        <taxon>Hydrogenophaga</taxon>
    </lineage>
</organism>
<dbReference type="PIRSF" id="PIRSF017082">
    <property type="entry name" value="YflP"/>
    <property type="match status" value="1"/>
</dbReference>
<feature type="chain" id="PRO_5046707073" evidence="2">
    <location>
        <begin position="28"/>
        <end position="328"/>
    </location>
</feature>
<evidence type="ECO:0000313" key="4">
    <source>
        <dbReference type="Proteomes" id="UP001265550"/>
    </source>
</evidence>
<dbReference type="Gene3D" id="3.40.190.150">
    <property type="entry name" value="Bordetella uptake gene, domain 1"/>
    <property type="match status" value="1"/>
</dbReference>
<dbReference type="EMBL" id="JAVDWE010000001">
    <property type="protein sequence ID" value="MDR7092813.1"/>
    <property type="molecule type" value="Genomic_DNA"/>
</dbReference>
<dbReference type="Gene3D" id="3.40.190.10">
    <property type="entry name" value="Periplasmic binding protein-like II"/>
    <property type="match status" value="1"/>
</dbReference>
<comment type="caution">
    <text evidence="3">The sequence shown here is derived from an EMBL/GenBank/DDBJ whole genome shotgun (WGS) entry which is preliminary data.</text>
</comment>
<protein>
    <submittedName>
        <fullName evidence="3">Tripartite-type tricarboxylate transporter receptor subunit TctC</fullName>
    </submittedName>
</protein>
<sequence length="328" mass="34660">MPFVNLSLKAVVAAAALALATAAAAQADVYPNKPVRIIVPFPPGGGIDILIRAVGKELSDKWKQPVVIDNRGGAATFIGAEAVARAAPDGYTLLATTDPTFTANRHLFSKLPYDPDKDFEPVIQMVKGDNIIVAHPSVPVTDLKGLVAAARKKESNFSFGSYGNGTQPHLAFGTLNKREGIEILHVPYKGITPVVTAVLAKEVDVSLASAGVMGEMIRSERVRPLAITGARRMPQFPNVPTTAELGFPYLQSSIWYGVFAPAGTPAGIVNKLNAEIAAILKDASFAERQILSKGMTPLAGSPRDLANAMREDSAAIGEMVKAANIKPE</sequence>
<evidence type="ECO:0000256" key="1">
    <source>
        <dbReference type="ARBA" id="ARBA00006987"/>
    </source>
</evidence>
<reference evidence="3 4" key="1">
    <citation type="submission" date="2023-07" db="EMBL/GenBank/DDBJ databases">
        <title>Sorghum-associated microbial communities from plants grown in Nebraska, USA.</title>
        <authorList>
            <person name="Schachtman D."/>
        </authorList>
    </citation>
    <scope>NUCLEOTIDE SEQUENCE [LARGE SCALE GENOMIC DNA]</scope>
    <source>
        <strain evidence="3 4">BE240</strain>
    </source>
</reference>
<evidence type="ECO:0000256" key="2">
    <source>
        <dbReference type="SAM" id="SignalP"/>
    </source>
</evidence>
<dbReference type="InterPro" id="IPR005064">
    <property type="entry name" value="BUG"/>
</dbReference>
<dbReference type="Proteomes" id="UP001265550">
    <property type="component" value="Unassembled WGS sequence"/>
</dbReference>
<keyword evidence="3" id="KW-0675">Receptor</keyword>
<keyword evidence="2" id="KW-0732">Signal</keyword>
<dbReference type="CDD" id="cd07012">
    <property type="entry name" value="PBP2_Bug_TTT"/>
    <property type="match status" value="1"/>
</dbReference>
<dbReference type="InterPro" id="IPR042100">
    <property type="entry name" value="Bug_dom1"/>
</dbReference>
<evidence type="ECO:0000313" key="3">
    <source>
        <dbReference type="EMBL" id="MDR7092813.1"/>
    </source>
</evidence>
<dbReference type="PANTHER" id="PTHR42928:SF5">
    <property type="entry name" value="BLR1237 PROTEIN"/>
    <property type="match status" value="1"/>
</dbReference>